<sequence length="282" mass="31211">MPLTLTDFEPRKFAPMPDSQQQPSQQSAPQQPQQQSTHTPQTPQQPLLQTDPLQQMTSYKSQPIETVPPRVLEYSPHFGPEGQTFTVTLQSNTDKTLRIGFGTLVVDTKQYAANGYVTLSCSVPNFAITKWFVSKVPLYVLQMENDMVMESWPFGDYNYYDGYQSGTSSSNKRGNVDKLLYGETENPVASKKQHLVTDLDLSHTQLSSQHSHQQQLSPLLPSTPTTSLSGLAPRQDDYQGLSSSAAAYDAGLYSQSLQPTSPYGSRPPLSAASYARPGYYNA</sequence>
<protein>
    <submittedName>
        <fullName evidence="2">Uncharacterized protein</fullName>
    </submittedName>
</protein>
<feature type="compositionally biased region" description="Low complexity" evidence="1">
    <location>
        <begin position="17"/>
        <end position="47"/>
    </location>
</feature>
<gene>
    <name evidence="2" type="ORF">BG015_000424</name>
</gene>
<comment type="caution">
    <text evidence="2">The sequence shown here is derived from an EMBL/GenBank/DDBJ whole genome shotgun (WGS) entry which is preliminary data.</text>
</comment>
<reference evidence="2" key="1">
    <citation type="journal article" date="2020" name="Fungal Divers.">
        <title>Resolving the Mortierellaceae phylogeny through synthesis of multi-gene phylogenetics and phylogenomics.</title>
        <authorList>
            <person name="Vandepol N."/>
            <person name="Liber J."/>
            <person name="Desiro A."/>
            <person name="Na H."/>
            <person name="Kennedy M."/>
            <person name="Barry K."/>
            <person name="Grigoriev I.V."/>
            <person name="Miller A.N."/>
            <person name="O'Donnell K."/>
            <person name="Stajich J.E."/>
            <person name="Bonito G."/>
        </authorList>
    </citation>
    <scope>NUCLEOTIDE SEQUENCE</scope>
    <source>
        <strain evidence="2">NRRL 6426</strain>
    </source>
</reference>
<dbReference type="EMBL" id="JAAAUQ010001066">
    <property type="protein sequence ID" value="KAF9143459.1"/>
    <property type="molecule type" value="Genomic_DNA"/>
</dbReference>
<evidence type="ECO:0000256" key="1">
    <source>
        <dbReference type="SAM" id="MobiDB-lite"/>
    </source>
</evidence>
<proteinExistence type="predicted"/>
<organism evidence="2 3">
    <name type="scientific">Linnemannia schmuckeri</name>
    <dbReference type="NCBI Taxonomy" id="64567"/>
    <lineage>
        <taxon>Eukaryota</taxon>
        <taxon>Fungi</taxon>
        <taxon>Fungi incertae sedis</taxon>
        <taxon>Mucoromycota</taxon>
        <taxon>Mortierellomycotina</taxon>
        <taxon>Mortierellomycetes</taxon>
        <taxon>Mortierellales</taxon>
        <taxon>Mortierellaceae</taxon>
        <taxon>Linnemannia</taxon>
    </lineage>
</organism>
<name>A0A9P5V7G0_9FUNG</name>
<feature type="region of interest" description="Disordered" evidence="1">
    <location>
        <begin position="1"/>
        <end position="47"/>
    </location>
</feature>
<feature type="region of interest" description="Disordered" evidence="1">
    <location>
        <begin position="258"/>
        <end position="282"/>
    </location>
</feature>
<keyword evidence="3" id="KW-1185">Reference proteome</keyword>
<feature type="non-terminal residue" evidence="2">
    <location>
        <position position="1"/>
    </location>
</feature>
<dbReference type="Proteomes" id="UP000748756">
    <property type="component" value="Unassembled WGS sequence"/>
</dbReference>
<feature type="compositionally biased region" description="Low complexity" evidence="1">
    <location>
        <begin position="204"/>
        <end position="229"/>
    </location>
</feature>
<dbReference type="OrthoDB" id="1751210at2759"/>
<evidence type="ECO:0000313" key="2">
    <source>
        <dbReference type="EMBL" id="KAF9143459.1"/>
    </source>
</evidence>
<dbReference type="AlphaFoldDB" id="A0A9P5V7G0"/>
<accession>A0A9P5V7G0</accession>
<evidence type="ECO:0000313" key="3">
    <source>
        <dbReference type="Proteomes" id="UP000748756"/>
    </source>
</evidence>
<feature type="region of interest" description="Disordered" evidence="1">
    <location>
        <begin position="204"/>
        <end position="236"/>
    </location>
</feature>